<dbReference type="SMART" id="SM00388">
    <property type="entry name" value="HisKA"/>
    <property type="match status" value="1"/>
</dbReference>
<dbReference type="PANTHER" id="PTHR45569:SF1">
    <property type="entry name" value="SENSOR PROTEIN KDPD"/>
    <property type="match status" value="1"/>
</dbReference>
<evidence type="ECO:0000256" key="2">
    <source>
        <dbReference type="ARBA" id="ARBA00004141"/>
    </source>
</evidence>
<evidence type="ECO:0000256" key="8">
    <source>
        <dbReference type="ARBA" id="ARBA00022777"/>
    </source>
</evidence>
<proteinExistence type="predicted"/>
<evidence type="ECO:0000256" key="4">
    <source>
        <dbReference type="ARBA" id="ARBA00022553"/>
    </source>
</evidence>
<feature type="transmembrane region" description="Helical" evidence="13">
    <location>
        <begin position="46"/>
        <end position="76"/>
    </location>
</feature>
<dbReference type="Gene3D" id="1.10.287.130">
    <property type="match status" value="1"/>
</dbReference>
<sequence length="378" mass="40379">MHARETRELNDHRRSGRAAWLVSILALLLATLALHQVRDALDKAHVALVLLLVVLGGSAAGGRVLGVVLALAGFVVFDLFFLPPFNTLVVADPLDWLVLVVFLATGVVAAQLLTRAQREADEARRRSEEVAALTAQAQTDAAHAAALREADQLKDALLATVSHDLRTPLTTIRGLAHDIVRDGDDRALAIEEEVERLNRLVTDLLDLSRLKAGGVPLALALNTADELMGATLQRVSGAATGRDIRASLDPNEPLLVGTFDLTHSVRILGNLLENALKYAPDNAPIDFTVVREGPMLAFRVADRGPGIADEERERIFTPFHRATSARPDVGSVGLGLAIARGLADAQGGSLQVTPRDGGGSVFTLHLPAADLIDTFETR</sequence>
<organism evidence="15 16">
    <name type="scientific">Gemmatimonas aurantiaca</name>
    <dbReference type="NCBI Taxonomy" id="173480"/>
    <lineage>
        <taxon>Bacteria</taxon>
        <taxon>Pseudomonadati</taxon>
        <taxon>Gemmatimonadota</taxon>
        <taxon>Gemmatimonadia</taxon>
        <taxon>Gemmatimonadales</taxon>
        <taxon>Gemmatimonadaceae</taxon>
        <taxon>Gemmatimonas</taxon>
    </lineage>
</organism>
<keyword evidence="6 13" id="KW-0812">Transmembrane</keyword>
<dbReference type="EC" id="2.7.13.3" evidence="3"/>
<dbReference type="GO" id="GO:0005524">
    <property type="term" value="F:ATP binding"/>
    <property type="evidence" value="ECO:0007669"/>
    <property type="project" value="UniProtKB-KW"/>
</dbReference>
<feature type="domain" description="Histidine kinase" evidence="14">
    <location>
        <begin position="160"/>
        <end position="370"/>
    </location>
</feature>
<feature type="transmembrane region" description="Helical" evidence="13">
    <location>
        <begin position="18"/>
        <end position="34"/>
    </location>
</feature>
<dbReference type="Pfam" id="PF13493">
    <property type="entry name" value="DUF4118"/>
    <property type="match status" value="1"/>
</dbReference>
<evidence type="ECO:0000256" key="5">
    <source>
        <dbReference type="ARBA" id="ARBA00022679"/>
    </source>
</evidence>
<keyword evidence="7" id="KW-0547">Nucleotide-binding</keyword>
<keyword evidence="4" id="KW-0597">Phosphoprotein</keyword>
<evidence type="ECO:0000256" key="6">
    <source>
        <dbReference type="ARBA" id="ARBA00022692"/>
    </source>
</evidence>
<dbReference type="GO" id="GO:0005886">
    <property type="term" value="C:plasma membrane"/>
    <property type="evidence" value="ECO:0007669"/>
    <property type="project" value="TreeGrafter"/>
</dbReference>
<dbReference type="Gene3D" id="1.20.120.620">
    <property type="entry name" value="Backbone structure of the membrane domain of e. Coli histidine kinase receptor kdpd"/>
    <property type="match status" value="1"/>
</dbReference>
<dbReference type="GO" id="GO:0000155">
    <property type="term" value="F:phosphorelay sensor kinase activity"/>
    <property type="evidence" value="ECO:0007669"/>
    <property type="project" value="InterPro"/>
</dbReference>
<comment type="caution">
    <text evidence="15">The sequence shown here is derived from an EMBL/GenBank/DDBJ whole genome shotgun (WGS) entry which is preliminary data.</text>
</comment>
<evidence type="ECO:0000256" key="11">
    <source>
        <dbReference type="ARBA" id="ARBA00023012"/>
    </source>
</evidence>
<dbReference type="EMBL" id="DPIY01000010">
    <property type="protein sequence ID" value="HCT58059.1"/>
    <property type="molecule type" value="Genomic_DNA"/>
</dbReference>
<dbReference type="InterPro" id="IPR038318">
    <property type="entry name" value="KdpD_sf"/>
</dbReference>
<evidence type="ECO:0000256" key="12">
    <source>
        <dbReference type="ARBA" id="ARBA00023136"/>
    </source>
</evidence>
<protein>
    <recommendedName>
        <fullName evidence="3">histidine kinase</fullName>
        <ecNumber evidence="3">2.7.13.3</ecNumber>
    </recommendedName>
</protein>
<dbReference type="CDD" id="cd00075">
    <property type="entry name" value="HATPase"/>
    <property type="match status" value="1"/>
</dbReference>
<keyword evidence="12 13" id="KW-0472">Membrane</keyword>
<name>A0A3D4VAB8_9BACT</name>
<gene>
    <name evidence="15" type="ORF">DGD08_12720</name>
</gene>
<feature type="transmembrane region" description="Helical" evidence="13">
    <location>
        <begin position="96"/>
        <end position="116"/>
    </location>
</feature>
<dbReference type="PRINTS" id="PR00344">
    <property type="entry name" value="BCTRLSENSOR"/>
</dbReference>
<keyword evidence="10 13" id="KW-1133">Transmembrane helix</keyword>
<reference evidence="15 16" key="1">
    <citation type="journal article" date="2018" name="Nat. Biotechnol.">
        <title>A standardized bacterial taxonomy based on genome phylogeny substantially revises the tree of life.</title>
        <authorList>
            <person name="Parks D.H."/>
            <person name="Chuvochina M."/>
            <person name="Waite D.W."/>
            <person name="Rinke C."/>
            <person name="Skarshewski A."/>
            <person name="Chaumeil P.A."/>
            <person name="Hugenholtz P."/>
        </authorList>
    </citation>
    <scope>NUCLEOTIDE SEQUENCE [LARGE SCALE GENOMIC DNA]</scope>
    <source>
        <strain evidence="15">UBA8844</strain>
    </source>
</reference>
<evidence type="ECO:0000259" key="14">
    <source>
        <dbReference type="PROSITE" id="PS50109"/>
    </source>
</evidence>
<dbReference type="SUPFAM" id="SSF47384">
    <property type="entry name" value="Homodimeric domain of signal transducing histidine kinase"/>
    <property type="match status" value="1"/>
</dbReference>
<evidence type="ECO:0000256" key="7">
    <source>
        <dbReference type="ARBA" id="ARBA00022741"/>
    </source>
</evidence>
<keyword evidence="8" id="KW-0418">Kinase</keyword>
<dbReference type="InterPro" id="IPR004358">
    <property type="entry name" value="Sig_transdc_His_kin-like_C"/>
</dbReference>
<dbReference type="InterPro" id="IPR036097">
    <property type="entry name" value="HisK_dim/P_sf"/>
</dbReference>
<dbReference type="Pfam" id="PF02518">
    <property type="entry name" value="HATPase_c"/>
    <property type="match status" value="1"/>
</dbReference>
<dbReference type="InterPro" id="IPR036890">
    <property type="entry name" value="HATPase_C_sf"/>
</dbReference>
<evidence type="ECO:0000313" key="15">
    <source>
        <dbReference type="EMBL" id="HCT58059.1"/>
    </source>
</evidence>
<evidence type="ECO:0000256" key="3">
    <source>
        <dbReference type="ARBA" id="ARBA00012438"/>
    </source>
</evidence>
<dbReference type="Gene3D" id="3.30.565.10">
    <property type="entry name" value="Histidine kinase-like ATPase, C-terminal domain"/>
    <property type="match status" value="1"/>
</dbReference>
<keyword evidence="11" id="KW-0902">Two-component regulatory system</keyword>
<dbReference type="OMA" id="VFGYLYI"/>
<dbReference type="Pfam" id="PF00512">
    <property type="entry name" value="HisKA"/>
    <property type="match status" value="1"/>
</dbReference>
<dbReference type="PANTHER" id="PTHR45569">
    <property type="entry name" value="SENSOR PROTEIN KDPD"/>
    <property type="match status" value="1"/>
</dbReference>
<evidence type="ECO:0000313" key="16">
    <source>
        <dbReference type="Proteomes" id="UP000264071"/>
    </source>
</evidence>
<comment type="catalytic activity">
    <reaction evidence="1">
        <text>ATP + protein L-histidine = ADP + protein N-phospho-L-histidine.</text>
        <dbReference type="EC" id="2.7.13.3"/>
    </reaction>
</comment>
<evidence type="ECO:0000256" key="1">
    <source>
        <dbReference type="ARBA" id="ARBA00000085"/>
    </source>
</evidence>
<dbReference type="InterPro" id="IPR005467">
    <property type="entry name" value="His_kinase_dom"/>
</dbReference>
<dbReference type="InterPro" id="IPR052023">
    <property type="entry name" value="Histidine_kinase_KdpD"/>
</dbReference>
<dbReference type="InterPro" id="IPR025201">
    <property type="entry name" value="KdpD_TM"/>
</dbReference>
<dbReference type="AlphaFoldDB" id="A0A3D4VAB8"/>
<dbReference type="CDD" id="cd00082">
    <property type="entry name" value="HisKA"/>
    <property type="match status" value="1"/>
</dbReference>
<keyword evidence="9" id="KW-0067">ATP-binding</keyword>
<dbReference type="InterPro" id="IPR003594">
    <property type="entry name" value="HATPase_dom"/>
</dbReference>
<evidence type="ECO:0000256" key="9">
    <source>
        <dbReference type="ARBA" id="ARBA00022840"/>
    </source>
</evidence>
<dbReference type="Proteomes" id="UP000264071">
    <property type="component" value="Unassembled WGS sequence"/>
</dbReference>
<comment type="subcellular location">
    <subcellularLocation>
        <location evidence="2">Membrane</location>
        <topology evidence="2">Multi-pass membrane protein</topology>
    </subcellularLocation>
</comment>
<dbReference type="SUPFAM" id="SSF55874">
    <property type="entry name" value="ATPase domain of HSP90 chaperone/DNA topoisomerase II/histidine kinase"/>
    <property type="match status" value="1"/>
</dbReference>
<keyword evidence="5" id="KW-0808">Transferase</keyword>
<dbReference type="SMART" id="SM00387">
    <property type="entry name" value="HATPase_c"/>
    <property type="match status" value="1"/>
</dbReference>
<dbReference type="PROSITE" id="PS50109">
    <property type="entry name" value="HIS_KIN"/>
    <property type="match status" value="1"/>
</dbReference>
<evidence type="ECO:0000256" key="10">
    <source>
        <dbReference type="ARBA" id="ARBA00022989"/>
    </source>
</evidence>
<dbReference type="InterPro" id="IPR003661">
    <property type="entry name" value="HisK_dim/P_dom"/>
</dbReference>
<accession>A0A3D4VAB8</accession>
<evidence type="ECO:0000256" key="13">
    <source>
        <dbReference type="SAM" id="Phobius"/>
    </source>
</evidence>